<accession>A0ABV4WF39</accession>
<protein>
    <submittedName>
        <fullName evidence="3">Uncharacterized protein</fullName>
    </submittedName>
</protein>
<gene>
    <name evidence="3" type="ORF">ACE1CA_03565</name>
</gene>
<reference evidence="3 4" key="1">
    <citation type="submission" date="2024-09" db="EMBL/GenBank/DDBJ databases">
        <title>Floridaenema gen nov. (Aerosakkonemataceae, Aerosakkonematales ord. nov., Cyanobacteria) from benthic tropical and subtropical fresh waters, with the description of four new species.</title>
        <authorList>
            <person name="Moretto J.A."/>
            <person name="Berthold D.E."/>
            <person name="Lefler F.W."/>
            <person name="Huang I.-S."/>
            <person name="Laughinghouse H. IV."/>
        </authorList>
    </citation>
    <scope>NUCLEOTIDE SEQUENCE [LARGE SCALE GENOMIC DNA]</scope>
    <source>
        <strain evidence="3 4">BLCC-F167</strain>
    </source>
</reference>
<keyword evidence="1" id="KW-0175">Coiled coil</keyword>
<dbReference type="RefSeq" id="WP_413276047.1">
    <property type="nucleotide sequence ID" value="NZ_JBHFNT010000038.1"/>
</dbReference>
<keyword evidence="2" id="KW-0472">Membrane</keyword>
<keyword evidence="2" id="KW-1133">Transmembrane helix</keyword>
<evidence type="ECO:0000313" key="3">
    <source>
        <dbReference type="EMBL" id="MFB2833591.1"/>
    </source>
</evidence>
<name>A0ABV4WF39_9CYAN</name>
<comment type="caution">
    <text evidence="3">The sequence shown here is derived from an EMBL/GenBank/DDBJ whole genome shotgun (WGS) entry which is preliminary data.</text>
</comment>
<evidence type="ECO:0000256" key="1">
    <source>
        <dbReference type="SAM" id="Coils"/>
    </source>
</evidence>
<evidence type="ECO:0000256" key="2">
    <source>
        <dbReference type="SAM" id="Phobius"/>
    </source>
</evidence>
<dbReference type="Proteomes" id="UP001576780">
    <property type="component" value="Unassembled WGS sequence"/>
</dbReference>
<sequence>MSNNGKKKVLSDSGLHELASQLGIEADDPLLLVLQENSKLATEIKQVQKVIETWTETNLGLTNLLDRQTKLIDKQTILLERQAQRLQQLELLNEDYRKALTVLPNLSTALSSLLESTNNQELDSLSRQIAAVQRQISNQEKNSKNILTTKHLDNYLKELNALFLVQKESGSSTINRWWGWQERAVAVIFGSLFFAVVNWTIFQTLPDRSGEEMKAYIYSIWQRTGWNKTKLERIEKKLGIDANR</sequence>
<dbReference type="EMBL" id="JBHFNT010000038">
    <property type="protein sequence ID" value="MFB2833591.1"/>
    <property type="molecule type" value="Genomic_DNA"/>
</dbReference>
<keyword evidence="2" id="KW-0812">Transmembrane</keyword>
<keyword evidence="4" id="KW-1185">Reference proteome</keyword>
<feature type="coiled-coil region" evidence="1">
    <location>
        <begin position="72"/>
        <end position="142"/>
    </location>
</feature>
<proteinExistence type="predicted"/>
<organism evidence="3 4">
    <name type="scientific">Floridaenema evergladense BLCC-F167</name>
    <dbReference type="NCBI Taxonomy" id="3153639"/>
    <lineage>
        <taxon>Bacteria</taxon>
        <taxon>Bacillati</taxon>
        <taxon>Cyanobacteriota</taxon>
        <taxon>Cyanophyceae</taxon>
        <taxon>Oscillatoriophycideae</taxon>
        <taxon>Aerosakkonematales</taxon>
        <taxon>Aerosakkonemataceae</taxon>
        <taxon>Floridanema</taxon>
        <taxon>Floridanema evergladense</taxon>
    </lineage>
</organism>
<feature type="transmembrane region" description="Helical" evidence="2">
    <location>
        <begin position="184"/>
        <end position="202"/>
    </location>
</feature>
<evidence type="ECO:0000313" key="4">
    <source>
        <dbReference type="Proteomes" id="UP001576780"/>
    </source>
</evidence>